<accession>A0ABY2P0X8</accession>
<dbReference type="RefSeq" id="WP_135694095.1">
    <property type="nucleotide sequence ID" value="NZ_RQHK01000003.1"/>
</dbReference>
<keyword evidence="1" id="KW-1133">Transmembrane helix</keyword>
<evidence type="ECO:0000256" key="1">
    <source>
        <dbReference type="SAM" id="Phobius"/>
    </source>
</evidence>
<name>A0ABY2P0X8_9LEPT</name>
<keyword evidence="1" id="KW-0472">Membrane</keyword>
<protein>
    <recommendedName>
        <fullName evidence="4">Lipoprotein</fullName>
    </recommendedName>
</protein>
<sequence>MKLKSSCPLSFKIIFSISFLFYGCIGDFFFDTQNELNENKVSRDVALRQFYGALVVKRSLCPQSIDVTLTSAAYYTTNVGTGCNGISTTKKSQFSFRSCESVYHYVEKKDLTVCLNEVLFFPCESIVKASGNIRPNFPICRGLFGPGPETPLSM</sequence>
<proteinExistence type="predicted"/>
<comment type="caution">
    <text evidence="2">The sequence shown here is derived from an EMBL/GenBank/DDBJ whole genome shotgun (WGS) entry which is preliminary data.</text>
</comment>
<gene>
    <name evidence="2" type="ORF">EHR01_07620</name>
</gene>
<dbReference type="PROSITE" id="PS51257">
    <property type="entry name" value="PROKAR_LIPOPROTEIN"/>
    <property type="match status" value="1"/>
</dbReference>
<keyword evidence="3" id="KW-1185">Reference proteome</keyword>
<keyword evidence="1" id="KW-0812">Transmembrane</keyword>
<dbReference type="Proteomes" id="UP000297940">
    <property type="component" value="Unassembled WGS sequence"/>
</dbReference>
<reference evidence="3" key="1">
    <citation type="journal article" date="2019" name="PLoS Negl. Trop. Dis.">
        <title>Revisiting the worldwide diversity of Leptospira species in the environment.</title>
        <authorList>
            <person name="Vincent A.T."/>
            <person name="Schiettekatte O."/>
            <person name="Bourhy P."/>
            <person name="Veyrier F.J."/>
            <person name="Picardeau M."/>
        </authorList>
    </citation>
    <scope>NUCLEOTIDE SEQUENCE [LARGE SCALE GENOMIC DNA]</scope>
    <source>
        <strain evidence="3">201601298</strain>
    </source>
</reference>
<organism evidence="2 3">
    <name type="scientific">Leptospira mtsangambouensis</name>
    <dbReference type="NCBI Taxonomy" id="2484912"/>
    <lineage>
        <taxon>Bacteria</taxon>
        <taxon>Pseudomonadati</taxon>
        <taxon>Spirochaetota</taxon>
        <taxon>Spirochaetia</taxon>
        <taxon>Leptospirales</taxon>
        <taxon>Leptospiraceae</taxon>
        <taxon>Leptospira</taxon>
    </lineage>
</organism>
<feature type="transmembrane region" description="Helical" evidence="1">
    <location>
        <begin position="9"/>
        <end position="30"/>
    </location>
</feature>
<evidence type="ECO:0000313" key="3">
    <source>
        <dbReference type="Proteomes" id="UP000297940"/>
    </source>
</evidence>
<evidence type="ECO:0008006" key="4">
    <source>
        <dbReference type="Google" id="ProtNLM"/>
    </source>
</evidence>
<evidence type="ECO:0000313" key="2">
    <source>
        <dbReference type="EMBL" id="TGM78320.1"/>
    </source>
</evidence>
<dbReference type="EMBL" id="RQHK01000003">
    <property type="protein sequence ID" value="TGM78320.1"/>
    <property type="molecule type" value="Genomic_DNA"/>
</dbReference>